<evidence type="ECO:0000313" key="2">
    <source>
        <dbReference type="EMBL" id="MBC5684338.1"/>
    </source>
</evidence>
<reference evidence="2 3" key="1">
    <citation type="submission" date="2020-08" db="EMBL/GenBank/DDBJ databases">
        <title>Genome public.</title>
        <authorList>
            <person name="Liu C."/>
            <person name="Sun Q."/>
        </authorList>
    </citation>
    <scope>NUCLEOTIDE SEQUENCE [LARGE SCALE GENOMIC DNA]</scope>
    <source>
        <strain evidence="2 3">NSJ-13</strain>
    </source>
</reference>
<protein>
    <submittedName>
        <fullName evidence="2">Polyphosphate polymerase domain-containing protein</fullName>
    </submittedName>
</protein>
<name>A0ABR7GA78_9FIRM</name>
<dbReference type="RefSeq" id="WP_186865323.1">
    <property type="nucleotide sequence ID" value="NZ_JACOPE010000001.1"/>
</dbReference>
<organism evidence="2 3">
    <name type="scientific">Ruminococcus hominis</name>
    <dbReference type="NCBI Taxonomy" id="2763065"/>
    <lineage>
        <taxon>Bacteria</taxon>
        <taxon>Bacillati</taxon>
        <taxon>Bacillota</taxon>
        <taxon>Clostridia</taxon>
        <taxon>Eubacteriales</taxon>
        <taxon>Oscillospiraceae</taxon>
        <taxon>Ruminococcus</taxon>
    </lineage>
</organism>
<evidence type="ECO:0000313" key="3">
    <source>
        <dbReference type="Proteomes" id="UP000631576"/>
    </source>
</evidence>
<proteinExistence type="predicted"/>
<dbReference type="Pfam" id="PF09359">
    <property type="entry name" value="VTC"/>
    <property type="match status" value="1"/>
</dbReference>
<keyword evidence="3" id="KW-1185">Reference proteome</keyword>
<sequence length="249" mass="29976">MWNKKSKERFRNEWKYLISTSEKELLEMRMRHILKKDPHAGENGYTIRSLYFEDYFNSAYEEKEAGILMRKKYRIRIYNYSDRSIKLERKKKFGSYIYKESAPLTKEEFYKILNGEYEFLLTSKYPLCREFYVECIGNVMRPRTIVDYERVPWIMDEGTVRITFDSDVRAAVGGYDIFDSTLPTLPVLEQGKTVMEVKFTEMLPQIVRNLLLPNAQEFTAVSKYVLCYEKSRYLHGFEYWNETQERKIL</sequence>
<dbReference type="Proteomes" id="UP000631576">
    <property type="component" value="Unassembled WGS sequence"/>
</dbReference>
<dbReference type="CDD" id="cd07750">
    <property type="entry name" value="PolyPPase_VTC_like"/>
    <property type="match status" value="1"/>
</dbReference>
<dbReference type="Gene3D" id="3.20.100.30">
    <property type="entry name" value="VTC, catalytic tunnel domain"/>
    <property type="match status" value="1"/>
</dbReference>
<comment type="caution">
    <text evidence="2">The sequence shown here is derived from an EMBL/GenBank/DDBJ whole genome shotgun (WGS) entry which is preliminary data.</text>
</comment>
<evidence type="ECO:0000259" key="1">
    <source>
        <dbReference type="Pfam" id="PF09359"/>
    </source>
</evidence>
<dbReference type="InterPro" id="IPR018966">
    <property type="entry name" value="VTC_domain"/>
</dbReference>
<dbReference type="EMBL" id="JACOPE010000001">
    <property type="protein sequence ID" value="MBC5684338.1"/>
    <property type="molecule type" value="Genomic_DNA"/>
</dbReference>
<accession>A0ABR7GA78</accession>
<feature type="domain" description="VTC" evidence="1">
    <location>
        <begin position="11"/>
        <end position="229"/>
    </location>
</feature>
<dbReference type="InterPro" id="IPR042267">
    <property type="entry name" value="VTC_sf"/>
</dbReference>
<gene>
    <name evidence="2" type="ORF">H8S40_12445</name>
</gene>